<dbReference type="SUPFAM" id="SSF56935">
    <property type="entry name" value="Porins"/>
    <property type="match status" value="1"/>
</dbReference>
<organism evidence="6 7">
    <name type="scientific">Hymenobacter koreensis</name>
    <dbReference type="NCBI Taxonomy" id="1084523"/>
    <lineage>
        <taxon>Bacteria</taxon>
        <taxon>Pseudomonadati</taxon>
        <taxon>Bacteroidota</taxon>
        <taxon>Cytophagia</taxon>
        <taxon>Cytophagales</taxon>
        <taxon>Hymenobacteraceae</taxon>
        <taxon>Hymenobacter</taxon>
    </lineage>
</organism>
<evidence type="ECO:0000256" key="4">
    <source>
        <dbReference type="SAM" id="SignalP"/>
    </source>
</evidence>
<sequence>MVINQFTCYPRAMKTLLTLSLAAAPLFLSQAQTTAQVTGRLLDEQQKPLPFATVLLQPARDSAAWVKVEVTKADGSYGFAGLAPGQYRLTVTMLGYQPHRSAPFEVTAAQTAMQLPVVQLVPLATQLKGVEVVGQKPLLEMQSDKMVVNVAASPGAAGATAIEVLQKVPGLVVLNNRISLAGREGVIILLDGRTTHYTDVVSVLKDFPSSNIEKIEVLTQPGAAYDAAGSAGVINIILKKNTGLGTSGSANLTAGYGRFAKAGAGVDLNHRAKAVNVFGSYAYNHRKTYDQLNTDRVVEENGQLVAYAQQSYQPRTSQVNTARAGADFSLSRRQTLGVLLNGYTARTDVNAENRVDVTKGTGVVNNTTRNNSQRSTNSYAGNLNYKLALDSLGRELVLDADYSTYSSGNDSRLSNSLGTSEVPTLELLRFDQQTDIQLRSVKADYRHPLGSTANLALGAKTSQANIDSKLDFARLAQNAWVPVSGRSDHFRYEERISAAYVSFDKQLTGLSVRTGLRAEHTYSLANSVALDRTVRRDYLQLFPSVSVDKALTKKLGTTLSYGRRIDRPSYQDLNPSIVYLDPYTLQKGNPFLKPQFTNAYKAAVTYQKQPVLLFAYNRTNNAISLVTGQEGSIIYSTTANLDRLDNYSGTLNFPISLGKLLSGYGGTNVFYNKYRSQYLGNEYRNSKLSAMFYLQNKVKLPQNMSLELSGFYHTAGVNGLINFRPFGQATVGLQKSFLKDQAQLRLACSDVFFTNKQRGTVQYQDMNIRFFTQNESQQVRASFSYKFGNQQLQAARKRATGLDEERGRVKSDKE</sequence>
<dbReference type="InterPro" id="IPR013784">
    <property type="entry name" value="Carb-bd-like_fold"/>
</dbReference>
<name>A0ABP8JL76_9BACT</name>
<dbReference type="InterPro" id="IPR041700">
    <property type="entry name" value="OMP_b-brl_3"/>
</dbReference>
<evidence type="ECO:0000256" key="2">
    <source>
        <dbReference type="ARBA" id="ARBA00023136"/>
    </source>
</evidence>
<keyword evidence="2" id="KW-0472">Membrane</keyword>
<accession>A0ABP8JL76</accession>
<evidence type="ECO:0000313" key="7">
    <source>
        <dbReference type="Proteomes" id="UP001500454"/>
    </source>
</evidence>
<comment type="subcellular location">
    <subcellularLocation>
        <location evidence="1">Cell outer membrane</location>
    </subcellularLocation>
</comment>
<dbReference type="Gene3D" id="2.60.40.1120">
    <property type="entry name" value="Carboxypeptidase-like, regulatory domain"/>
    <property type="match status" value="1"/>
</dbReference>
<feature type="signal peptide" evidence="4">
    <location>
        <begin position="1"/>
        <end position="35"/>
    </location>
</feature>
<feature type="domain" description="Outer membrane protein beta-barrel" evidence="5">
    <location>
        <begin position="389"/>
        <end position="785"/>
    </location>
</feature>
<dbReference type="InterPro" id="IPR036942">
    <property type="entry name" value="Beta-barrel_TonB_sf"/>
</dbReference>
<evidence type="ECO:0000259" key="5">
    <source>
        <dbReference type="Pfam" id="PF14905"/>
    </source>
</evidence>
<dbReference type="Pfam" id="PF14905">
    <property type="entry name" value="OMP_b-brl_3"/>
    <property type="match status" value="1"/>
</dbReference>
<comment type="caution">
    <text evidence="6">The sequence shown here is derived from an EMBL/GenBank/DDBJ whole genome shotgun (WGS) entry which is preliminary data.</text>
</comment>
<dbReference type="SUPFAM" id="SSF49452">
    <property type="entry name" value="Starch-binding domain-like"/>
    <property type="match status" value="1"/>
</dbReference>
<proteinExistence type="predicted"/>
<dbReference type="PANTHER" id="PTHR40980:SF4">
    <property type="entry name" value="TONB-DEPENDENT RECEPTOR-LIKE BETA-BARREL DOMAIN-CONTAINING PROTEIN"/>
    <property type="match status" value="1"/>
</dbReference>
<dbReference type="Proteomes" id="UP001500454">
    <property type="component" value="Unassembled WGS sequence"/>
</dbReference>
<reference evidence="7" key="1">
    <citation type="journal article" date="2019" name="Int. J. Syst. Evol. Microbiol.">
        <title>The Global Catalogue of Microorganisms (GCM) 10K type strain sequencing project: providing services to taxonomists for standard genome sequencing and annotation.</title>
        <authorList>
            <consortium name="The Broad Institute Genomics Platform"/>
            <consortium name="The Broad Institute Genome Sequencing Center for Infectious Disease"/>
            <person name="Wu L."/>
            <person name="Ma J."/>
        </authorList>
    </citation>
    <scope>NUCLEOTIDE SEQUENCE [LARGE SCALE GENOMIC DNA]</scope>
    <source>
        <strain evidence="7">JCM 17924</strain>
    </source>
</reference>
<dbReference type="Pfam" id="PF13620">
    <property type="entry name" value="CarboxypepD_reg"/>
    <property type="match status" value="1"/>
</dbReference>
<dbReference type="Gene3D" id="2.170.130.10">
    <property type="entry name" value="TonB-dependent receptor, plug domain"/>
    <property type="match status" value="1"/>
</dbReference>
<evidence type="ECO:0000256" key="1">
    <source>
        <dbReference type="ARBA" id="ARBA00004442"/>
    </source>
</evidence>
<feature type="chain" id="PRO_5045943186" evidence="4">
    <location>
        <begin position="36"/>
        <end position="814"/>
    </location>
</feature>
<protein>
    <submittedName>
        <fullName evidence="6">Outer membrane beta-barrel family protein</fullName>
    </submittedName>
</protein>
<dbReference type="InterPro" id="IPR037066">
    <property type="entry name" value="Plug_dom_sf"/>
</dbReference>
<dbReference type="PANTHER" id="PTHR40980">
    <property type="entry name" value="PLUG DOMAIN-CONTAINING PROTEIN"/>
    <property type="match status" value="1"/>
</dbReference>
<keyword evidence="3" id="KW-0998">Cell outer membrane</keyword>
<dbReference type="EMBL" id="BAABHA010000015">
    <property type="protein sequence ID" value="GAA4392652.1"/>
    <property type="molecule type" value="Genomic_DNA"/>
</dbReference>
<keyword evidence="7" id="KW-1185">Reference proteome</keyword>
<evidence type="ECO:0000313" key="6">
    <source>
        <dbReference type="EMBL" id="GAA4392652.1"/>
    </source>
</evidence>
<gene>
    <name evidence="6" type="ORF">GCM10023186_43420</name>
</gene>
<dbReference type="Gene3D" id="2.40.170.20">
    <property type="entry name" value="TonB-dependent receptor, beta-barrel domain"/>
    <property type="match status" value="1"/>
</dbReference>
<keyword evidence="4" id="KW-0732">Signal</keyword>
<evidence type="ECO:0000256" key="3">
    <source>
        <dbReference type="ARBA" id="ARBA00023237"/>
    </source>
</evidence>